<dbReference type="GO" id="GO:0003677">
    <property type="term" value="F:DNA binding"/>
    <property type="evidence" value="ECO:0007669"/>
    <property type="project" value="UniProtKB-KW"/>
</dbReference>
<dbReference type="Gene3D" id="1.10.486.10">
    <property type="entry name" value="PCRA, domain 4"/>
    <property type="match status" value="1"/>
</dbReference>
<evidence type="ECO:0000256" key="6">
    <source>
        <dbReference type="ARBA" id="ARBA00023125"/>
    </source>
</evidence>
<evidence type="ECO:0000256" key="7">
    <source>
        <dbReference type="ARBA" id="ARBA00023235"/>
    </source>
</evidence>
<dbReference type="Proteomes" id="UP000250086">
    <property type="component" value="Unassembled WGS sequence"/>
</dbReference>
<evidence type="ECO:0000256" key="10">
    <source>
        <dbReference type="ARBA" id="ARBA00034923"/>
    </source>
</evidence>
<keyword evidence="5 12" id="KW-0067">ATP-binding</keyword>
<dbReference type="SUPFAM" id="SSF52540">
    <property type="entry name" value="P-loop containing nucleoside triphosphate hydrolases"/>
    <property type="match status" value="1"/>
</dbReference>
<evidence type="ECO:0000256" key="12">
    <source>
        <dbReference type="PROSITE-ProRule" id="PRU00560"/>
    </source>
</evidence>
<comment type="similarity">
    <text evidence="1">Belongs to the helicase family. UvrD subfamily.</text>
</comment>
<protein>
    <recommendedName>
        <fullName evidence="9">DNA 3'-5' helicase</fullName>
        <ecNumber evidence="9">5.6.2.4</ecNumber>
    </recommendedName>
    <alternativeName>
        <fullName evidence="10">DNA 3'-5' helicase II</fullName>
    </alternativeName>
</protein>
<dbReference type="PANTHER" id="PTHR11070">
    <property type="entry name" value="UVRD / RECB / PCRA DNA HELICASE FAMILY MEMBER"/>
    <property type="match status" value="1"/>
</dbReference>
<dbReference type="InterPro" id="IPR014016">
    <property type="entry name" value="UvrD-like_ATP-bd"/>
</dbReference>
<keyword evidence="16" id="KW-1185">Reference proteome</keyword>
<evidence type="ECO:0000256" key="8">
    <source>
        <dbReference type="ARBA" id="ARBA00034617"/>
    </source>
</evidence>
<dbReference type="PROSITE" id="PS51217">
    <property type="entry name" value="UVRD_HELICASE_CTER"/>
    <property type="match status" value="1"/>
</dbReference>
<reference evidence="15 16" key="1">
    <citation type="submission" date="2018-06" db="EMBL/GenBank/DDBJ databases">
        <authorList>
            <consortium name="Pathogen Informatics"/>
            <person name="Doyle S."/>
        </authorList>
    </citation>
    <scope>NUCLEOTIDE SEQUENCE [LARGE SCALE GENOMIC DNA]</scope>
    <source>
        <strain evidence="15 16">NCTC13093</strain>
    </source>
</reference>
<sequence length="763" mass="86342">MSDILFKDLNKEQIECLKQTEGVIRVMAGAGTGKTRALTYRFAYLLSSLGIAPRAILALTFTNRAAGEMKERIASLCGNNIACNIMTFHGYCAHFLKLYGSRVNFESNFAIIDRNDSKEILDNIYSYLSVNGRDITQRQMLDFIALQKSGLDYISYLKDKSALEIRQMADGLDDLKLKIYYYYLSAQRQSISLDFDDLINFTVFILKSDAALASDISRALEYIMVDEFQDVDGSQYELLKILCHYHNNLFVVGDPDQSIYAFRGSDPKIMLTMQTDFASLQTLYLLNNYRTQSLILDAAYALIAHNASDLRKKLKACRKKTDIKELVTTHESFIKALNHDTDDDRQVLDTLSLNAIAKDELKAADKGDIKDKKTILACVKNDRQEALYISHVIKSILKEQGDVSIGVLCRAHMQIRELERAFIENKIAYKVSSTVRYTDRKEIRDIIAYLRLMLNGNDDTAFVRVINSPRRGFGKSRMQRLRELSQKHNMSLFNTLRALAQMQLECAADDNRLITKAVGAFILASYKCSDLLSLSPIQALDTLLSVFDYEKKLRDSGDVDRLESLSLLRQMAIAFAKGAQERVNIADFLSSLMLSSDKTVQCSTELMTVHNAKGLEFDYVFIAGVNEGLFPSRKALSAEQVQEERRLFYVAMTRARRQLFLVQPGGFFANSERRRASRFIGDIGQDLLQKIGLDISIDDNMQKPASSQGCAFEPGDKVFSDVLGAGVIENINDKDCEYVIFFERLGRSRTLSFMAPLKKLEEP</sequence>
<dbReference type="CDD" id="cd18807">
    <property type="entry name" value="SF1_C_UvrD"/>
    <property type="match status" value="1"/>
</dbReference>
<evidence type="ECO:0000259" key="14">
    <source>
        <dbReference type="PROSITE" id="PS51217"/>
    </source>
</evidence>
<dbReference type="Gene3D" id="3.40.50.300">
    <property type="entry name" value="P-loop containing nucleotide triphosphate hydrolases"/>
    <property type="match status" value="2"/>
</dbReference>
<dbReference type="InterPro" id="IPR013986">
    <property type="entry name" value="DExx_box_DNA_helicase_dom_sf"/>
</dbReference>
<dbReference type="GO" id="GO:0005829">
    <property type="term" value="C:cytosol"/>
    <property type="evidence" value="ECO:0007669"/>
    <property type="project" value="TreeGrafter"/>
</dbReference>
<dbReference type="EMBL" id="UAPV01000001">
    <property type="protein sequence ID" value="SPT69829.1"/>
    <property type="molecule type" value="Genomic_DNA"/>
</dbReference>
<name>A0A2X0V5R2_9GAMM</name>
<feature type="domain" description="UvrD-like helicase ATP-binding" evidence="13">
    <location>
        <begin position="7"/>
        <end position="292"/>
    </location>
</feature>
<proteinExistence type="inferred from homology"/>
<evidence type="ECO:0000256" key="11">
    <source>
        <dbReference type="ARBA" id="ARBA00048988"/>
    </source>
</evidence>
<dbReference type="Pfam" id="PF13361">
    <property type="entry name" value="UvrD_C"/>
    <property type="match status" value="1"/>
</dbReference>
<feature type="binding site" evidence="12">
    <location>
        <begin position="28"/>
        <end position="35"/>
    </location>
    <ligand>
        <name>ATP</name>
        <dbReference type="ChEBI" id="CHEBI:30616"/>
    </ligand>
</feature>
<dbReference type="EC" id="5.6.2.4" evidence="9"/>
<keyword evidence="6" id="KW-0238">DNA-binding</keyword>
<dbReference type="PROSITE" id="PS51198">
    <property type="entry name" value="UVRD_HELICASE_ATP_BIND"/>
    <property type="match status" value="1"/>
</dbReference>
<dbReference type="PANTHER" id="PTHR11070:SF2">
    <property type="entry name" value="ATP-DEPENDENT DNA HELICASE SRS2"/>
    <property type="match status" value="1"/>
</dbReference>
<dbReference type="GO" id="GO:0043138">
    <property type="term" value="F:3'-5' DNA helicase activity"/>
    <property type="evidence" value="ECO:0007669"/>
    <property type="project" value="UniProtKB-EC"/>
</dbReference>
<evidence type="ECO:0000256" key="4">
    <source>
        <dbReference type="ARBA" id="ARBA00022806"/>
    </source>
</evidence>
<comment type="catalytic activity">
    <reaction evidence="8">
        <text>Couples ATP hydrolysis with the unwinding of duplex DNA by translocating in the 3'-5' direction.</text>
        <dbReference type="EC" id="5.6.2.4"/>
    </reaction>
</comment>
<dbReference type="CDD" id="cd17932">
    <property type="entry name" value="DEXQc_UvrD"/>
    <property type="match status" value="1"/>
</dbReference>
<dbReference type="AlphaFoldDB" id="A0A2X0V5R2"/>
<accession>A0A2X0V5R2</accession>
<evidence type="ECO:0000256" key="5">
    <source>
        <dbReference type="ARBA" id="ARBA00022840"/>
    </source>
</evidence>
<evidence type="ECO:0000256" key="3">
    <source>
        <dbReference type="ARBA" id="ARBA00022801"/>
    </source>
</evidence>
<dbReference type="InterPro" id="IPR027417">
    <property type="entry name" value="P-loop_NTPase"/>
</dbReference>
<comment type="catalytic activity">
    <reaction evidence="11">
        <text>ATP + H2O = ADP + phosphate + H(+)</text>
        <dbReference type="Rhea" id="RHEA:13065"/>
        <dbReference type="ChEBI" id="CHEBI:15377"/>
        <dbReference type="ChEBI" id="CHEBI:15378"/>
        <dbReference type="ChEBI" id="CHEBI:30616"/>
        <dbReference type="ChEBI" id="CHEBI:43474"/>
        <dbReference type="ChEBI" id="CHEBI:456216"/>
        <dbReference type="EC" id="5.6.2.4"/>
    </reaction>
</comment>
<evidence type="ECO:0000256" key="9">
    <source>
        <dbReference type="ARBA" id="ARBA00034808"/>
    </source>
</evidence>
<dbReference type="Gene3D" id="1.10.10.160">
    <property type="match status" value="1"/>
</dbReference>
<evidence type="ECO:0000313" key="15">
    <source>
        <dbReference type="EMBL" id="SPT69829.1"/>
    </source>
</evidence>
<dbReference type="GO" id="GO:0005524">
    <property type="term" value="F:ATP binding"/>
    <property type="evidence" value="ECO:0007669"/>
    <property type="project" value="UniProtKB-UniRule"/>
</dbReference>
<dbReference type="InterPro" id="IPR014017">
    <property type="entry name" value="DNA_helicase_UvrD-like_C"/>
</dbReference>
<dbReference type="RefSeq" id="WP_113743967.1">
    <property type="nucleotide sequence ID" value="NZ_UAPV01000001.1"/>
</dbReference>
<feature type="domain" description="UvrD-like helicase C-terminal" evidence="14">
    <location>
        <begin position="293"/>
        <end position="614"/>
    </location>
</feature>
<evidence type="ECO:0000259" key="13">
    <source>
        <dbReference type="PROSITE" id="PS51198"/>
    </source>
</evidence>
<keyword evidence="2 12" id="KW-0547">Nucleotide-binding</keyword>
<dbReference type="InterPro" id="IPR000212">
    <property type="entry name" value="DNA_helicase_UvrD/REP"/>
</dbReference>
<dbReference type="GO" id="GO:0016887">
    <property type="term" value="F:ATP hydrolysis activity"/>
    <property type="evidence" value="ECO:0007669"/>
    <property type="project" value="RHEA"/>
</dbReference>
<dbReference type="GO" id="GO:0000725">
    <property type="term" value="P:recombinational repair"/>
    <property type="evidence" value="ECO:0007669"/>
    <property type="project" value="TreeGrafter"/>
</dbReference>
<organism evidence="15 16">
    <name type="scientific">Anaerobiospirillum thomasii</name>
    <dbReference type="NCBI Taxonomy" id="179995"/>
    <lineage>
        <taxon>Bacteria</taxon>
        <taxon>Pseudomonadati</taxon>
        <taxon>Pseudomonadota</taxon>
        <taxon>Gammaproteobacteria</taxon>
        <taxon>Aeromonadales</taxon>
        <taxon>Succinivibrionaceae</taxon>
        <taxon>Anaerobiospirillum</taxon>
    </lineage>
</organism>
<evidence type="ECO:0000256" key="1">
    <source>
        <dbReference type="ARBA" id="ARBA00009922"/>
    </source>
</evidence>
<gene>
    <name evidence="15" type="primary">pcrA</name>
    <name evidence="15" type="ORF">NCTC13093_01216</name>
</gene>
<keyword evidence="7" id="KW-0413">Isomerase</keyword>
<keyword evidence="3 12" id="KW-0378">Hydrolase</keyword>
<evidence type="ECO:0000313" key="16">
    <source>
        <dbReference type="Proteomes" id="UP000250086"/>
    </source>
</evidence>
<keyword evidence="4 12" id="KW-0347">Helicase</keyword>
<dbReference type="GO" id="GO:0033202">
    <property type="term" value="C:DNA helicase complex"/>
    <property type="evidence" value="ECO:0007669"/>
    <property type="project" value="TreeGrafter"/>
</dbReference>
<dbReference type="Pfam" id="PF00580">
    <property type="entry name" value="UvrD-helicase"/>
    <property type="match status" value="1"/>
</dbReference>
<evidence type="ECO:0000256" key="2">
    <source>
        <dbReference type="ARBA" id="ARBA00022741"/>
    </source>
</evidence>